<dbReference type="Proteomes" id="UP000032400">
    <property type="component" value="Segment"/>
</dbReference>
<dbReference type="SUPFAM" id="SSF51126">
    <property type="entry name" value="Pectin lyase-like"/>
    <property type="match status" value="1"/>
</dbReference>
<dbReference type="KEGG" id="vg:26626927"/>
<evidence type="ECO:0000313" key="8">
    <source>
        <dbReference type="Proteomes" id="UP000032400"/>
    </source>
</evidence>
<protein>
    <submittedName>
        <fullName evidence="7">Uncharacterized protein</fullName>
    </submittedName>
</protein>
<organism evidence="7 8">
    <name type="scientific">Klebsiella phage vB_KpnP_SU503</name>
    <dbReference type="NCBI Taxonomy" id="1610834"/>
    <lineage>
        <taxon>Viruses</taxon>
        <taxon>Duplodnaviria</taxon>
        <taxon>Heunggongvirae</taxon>
        <taxon>Uroviricota</taxon>
        <taxon>Caudoviricetes</taxon>
        <taxon>Autographivirales</taxon>
        <taxon>Autoscriptoviridae</taxon>
        <taxon>Slopekvirinae</taxon>
        <taxon>Drulisvirus</taxon>
        <taxon>Drulisvirus SU503</taxon>
    </lineage>
</organism>
<evidence type="ECO:0000256" key="1">
    <source>
        <dbReference type="ARBA" id="ARBA00004328"/>
    </source>
</evidence>
<keyword evidence="4" id="KW-0946">Virion</keyword>
<dbReference type="InterPro" id="IPR011050">
    <property type="entry name" value="Pectin_lyase_fold/virulence"/>
</dbReference>
<accession>A0A0C5Q3R7</accession>
<dbReference type="GO" id="GO:0098015">
    <property type="term" value="C:virus tail"/>
    <property type="evidence" value="ECO:0007669"/>
    <property type="project" value="UniProtKB-KW"/>
</dbReference>
<evidence type="ECO:0000256" key="4">
    <source>
        <dbReference type="ARBA" id="ARBA00022844"/>
    </source>
</evidence>
<dbReference type="EMBL" id="KP708985">
    <property type="protein sequence ID" value="AJQ21038.1"/>
    <property type="molecule type" value="Genomic_DNA"/>
</dbReference>
<keyword evidence="6" id="KW-1238">Degradation of host capsule during virus entry</keyword>
<keyword evidence="2" id="KW-1235">Degradation of host cell envelope components during virus entry</keyword>
<keyword evidence="5" id="KW-1160">Virus entry into host cell</keyword>
<comment type="subcellular location">
    <subcellularLocation>
        <location evidence="1">Virion</location>
    </subcellularLocation>
</comment>
<reference evidence="7 8" key="1">
    <citation type="submission" date="2015-01" db="EMBL/GenBank/DDBJ databases">
        <title>A suggested new bacteriophage genus, Kp34likevirus, within the Autographivirinae subfamily of Podoviridae.</title>
        <authorList>
            <person name="Eriksson H."/>
            <person name="Maciejewska B."/>
            <person name="Latka A."/>
            <person name="Majkowska-Skrobek G."/>
            <person name="Hellstrand M."/>
            <person name="Melefors O."/>
            <person name="Wang J.-T."/>
            <person name="Kropinski A.M."/>
            <person name="Drulis-Kawa Z."/>
            <person name="Nilsson A.S."/>
        </authorList>
    </citation>
    <scope>NUCLEOTIDE SEQUENCE [LARGE SCALE GENOMIC DNA]</scope>
</reference>
<dbReference type="GeneID" id="26626927"/>
<sequence>MALSELVKAKSPVLLERQYLSSRIEAGALADTAIVAGLNENPGSILVVDIPVQVNSVVMPDNSTLILAAQVTHRASASGHMLIPGSACTILGLGDAGGLNGNAGNNPTQWRAVSCVNKSNVVLEDFFITNTKSAAAYFEGCTDTRTHKLRISNVVGTGEYAGGIYVTNCIRHKSSYNLIMDVNTNGIKFRADTLGLTYGCSSDHDSIYRAGFIGIANGKCQNHKVTNWYAVDCVDNGVDMNGCYDTVFDGGTSLRCQDGMYIGENNIDLCSVRNSAAIDCKRAGIGSMGSLTNCTMLDNFIDRCGSGIYASGYVGLSIRGNIIRNSSKKTYTDNETGMVKVSTGSGIDIQANLSAAYKTDIISNSFMSNAGYDVNWGVGTVADARMLDNDFVNTFGDGKVYLGSAFTNYQSKDNRGYLNEATIVLNLTGDGTTVRFQVNLPFKAANTNYTVESVVPDWTSTYRVLLVSQTTTGFLLEFGTAPPAGSTRRVVVRVTGLVQA</sequence>
<evidence type="ECO:0000256" key="6">
    <source>
        <dbReference type="ARBA" id="ARBA00035731"/>
    </source>
</evidence>
<evidence type="ECO:0000256" key="5">
    <source>
        <dbReference type="ARBA" id="ARBA00023296"/>
    </source>
</evidence>
<gene>
    <name evidence="7" type="ORF">SU503_53</name>
</gene>
<dbReference type="InterPro" id="IPR012334">
    <property type="entry name" value="Pectin_lyas_fold"/>
</dbReference>
<evidence type="ECO:0000256" key="3">
    <source>
        <dbReference type="ARBA" id="ARBA00022732"/>
    </source>
</evidence>
<dbReference type="Gene3D" id="2.160.20.10">
    <property type="entry name" value="Single-stranded right-handed beta-helix, Pectin lyase-like"/>
    <property type="match status" value="1"/>
</dbReference>
<evidence type="ECO:0000313" key="7">
    <source>
        <dbReference type="EMBL" id="AJQ21038.1"/>
    </source>
</evidence>
<dbReference type="RefSeq" id="YP_009199937.1">
    <property type="nucleotide sequence ID" value="NC_028816.1"/>
</dbReference>
<keyword evidence="3" id="KW-1227">Viral tail protein</keyword>
<keyword evidence="8" id="KW-1185">Reference proteome</keyword>
<proteinExistence type="predicted"/>
<name>A0A0C5Q3R7_9CAUD</name>
<dbReference type="GO" id="GO:0098994">
    <property type="term" value="P:symbiont entry into host cell via disruption of host cell envelope"/>
    <property type="evidence" value="ECO:0007669"/>
    <property type="project" value="UniProtKB-KW"/>
</dbReference>
<dbReference type="GO" id="GO:0098996">
    <property type="term" value="P:symbiont entry into host cell via disruption of host cell glycocalyx"/>
    <property type="evidence" value="ECO:0007669"/>
    <property type="project" value="UniProtKB-KW"/>
</dbReference>
<evidence type="ECO:0000256" key="2">
    <source>
        <dbReference type="ARBA" id="ARBA00022717"/>
    </source>
</evidence>